<dbReference type="GO" id="GO:0071555">
    <property type="term" value="P:cell wall organization"/>
    <property type="evidence" value="ECO:0007669"/>
    <property type="project" value="UniProtKB-KW"/>
</dbReference>
<comment type="caution">
    <text evidence="19">The sequence shown here is derived from an EMBL/GenBank/DDBJ whole genome shotgun (WGS) entry which is preliminary data.</text>
</comment>
<dbReference type="InterPro" id="IPR013221">
    <property type="entry name" value="Mur_ligase_cen"/>
</dbReference>
<evidence type="ECO:0000256" key="12">
    <source>
        <dbReference type="ARBA" id="ARBA00023316"/>
    </source>
</evidence>
<dbReference type="Proteomes" id="UP000293952">
    <property type="component" value="Unassembled WGS sequence"/>
</dbReference>
<dbReference type="InterPro" id="IPR036615">
    <property type="entry name" value="Mur_ligase_C_dom_sf"/>
</dbReference>
<dbReference type="Gene3D" id="3.90.190.20">
    <property type="entry name" value="Mur ligase, C-terminal domain"/>
    <property type="match status" value="1"/>
</dbReference>
<keyword evidence="7 14" id="KW-0547">Nucleotide-binding</keyword>
<keyword evidence="15" id="KW-0812">Transmembrane</keyword>
<evidence type="ECO:0000259" key="16">
    <source>
        <dbReference type="Pfam" id="PF01225"/>
    </source>
</evidence>
<dbReference type="Pfam" id="PF01225">
    <property type="entry name" value="Mur_ligase"/>
    <property type="match status" value="1"/>
</dbReference>
<dbReference type="Pfam" id="PF08245">
    <property type="entry name" value="Mur_ligase_M"/>
    <property type="match status" value="1"/>
</dbReference>
<keyword evidence="10 14" id="KW-0573">Peptidoglycan synthesis</keyword>
<evidence type="ECO:0000256" key="3">
    <source>
        <dbReference type="ARBA" id="ARBA00012211"/>
    </source>
</evidence>
<reference evidence="19 20" key="1">
    <citation type="submission" date="2019-02" db="EMBL/GenBank/DDBJ databases">
        <title>Genome sequence of the sea-ice species Brumimicrobium glaciale.</title>
        <authorList>
            <person name="Bowman J.P."/>
        </authorList>
    </citation>
    <scope>NUCLEOTIDE SEQUENCE [LARGE SCALE GENOMIC DNA]</scope>
    <source>
        <strain evidence="19 20">IC156</strain>
    </source>
</reference>
<feature type="transmembrane region" description="Helical" evidence="15">
    <location>
        <begin position="6"/>
        <end position="25"/>
    </location>
</feature>
<dbReference type="GO" id="GO:0051301">
    <property type="term" value="P:cell division"/>
    <property type="evidence" value="ECO:0007669"/>
    <property type="project" value="UniProtKB-KW"/>
</dbReference>
<dbReference type="SUPFAM" id="SSF51984">
    <property type="entry name" value="MurCD N-terminal domain"/>
    <property type="match status" value="1"/>
</dbReference>
<comment type="function">
    <text evidence="14">Cell wall formation.</text>
</comment>
<feature type="domain" description="Mur ligase N-terminal catalytic" evidence="16">
    <location>
        <begin position="8"/>
        <end position="111"/>
    </location>
</feature>
<evidence type="ECO:0000256" key="2">
    <source>
        <dbReference type="ARBA" id="ARBA00004752"/>
    </source>
</evidence>
<proteinExistence type="inferred from homology"/>
<keyword evidence="4 14" id="KW-0963">Cytoplasm</keyword>
<comment type="catalytic activity">
    <reaction evidence="13 14">
        <text>UDP-N-acetyl-alpha-D-muramate + L-alanine + ATP = UDP-N-acetyl-alpha-D-muramoyl-L-alanine + ADP + phosphate + H(+)</text>
        <dbReference type="Rhea" id="RHEA:23372"/>
        <dbReference type="ChEBI" id="CHEBI:15378"/>
        <dbReference type="ChEBI" id="CHEBI:30616"/>
        <dbReference type="ChEBI" id="CHEBI:43474"/>
        <dbReference type="ChEBI" id="CHEBI:57972"/>
        <dbReference type="ChEBI" id="CHEBI:70757"/>
        <dbReference type="ChEBI" id="CHEBI:83898"/>
        <dbReference type="ChEBI" id="CHEBI:456216"/>
        <dbReference type="EC" id="6.3.2.8"/>
    </reaction>
</comment>
<dbReference type="NCBIfam" id="TIGR01082">
    <property type="entry name" value="murC"/>
    <property type="match status" value="1"/>
</dbReference>
<dbReference type="EMBL" id="SETE01000006">
    <property type="protein sequence ID" value="RYM32433.1"/>
    <property type="molecule type" value="Genomic_DNA"/>
</dbReference>
<dbReference type="InterPro" id="IPR036565">
    <property type="entry name" value="Mur-like_cat_sf"/>
</dbReference>
<evidence type="ECO:0000256" key="14">
    <source>
        <dbReference type="HAMAP-Rule" id="MF_00046"/>
    </source>
</evidence>
<protein>
    <recommendedName>
        <fullName evidence="3 14">UDP-N-acetylmuramate--L-alanine ligase</fullName>
        <ecNumber evidence="3 14">6.3.2.8</ecNumber>
    </recommendedName>
    <alternativeName>
        <fullName evidence="14">UDP-N-acetylmuramoyl-L-alanine synthetase</fullName>
    </alternativeName>
</protein>
<evidence type="ECO:0000256" key="4">
    <source>
        <dbReference type="ARBA" id="ARBA00022490"/>
    </source>
</evidence>
<dbReference type="GO" id="GO:0008360">
    <property type="term" value="P:regulation of cell shape"/>
    <property type="evidence" value="ECO:0007669"/>
    <property type="project" value="UniProtKB-KW"/>
</dbReference>
<feature type="domain" description="Mur ligase central" evidence="18">
    <location>
        <begin position="116"/>
        <end position="291"/>
    </location>
</feature>
<dbReference type="InterPro" id="IPR004101">
    <property type="entry name" value="Mur_ligase_C"/>
</dbReference>
<keyword evidence="6 14" id="KW-0132">Cell division</keyword>
<dbReference type="GO" id="GO:0008763">
    <property type="term" value="F:UDP-N-acetylmuramate-L-alanine ligase activity"/>
    <property type="evidence" value="ECO:0007669"/>
    <property type="project" value="UniProtKB-UniRule"/>
</dbReference>
<comment type="pathway">
    <text evidence="2 14">Cell wall biogenesis; peptidoglycan biosynthesis.</text>
</comment>
<evidence type="ECO:0000256" key="6">
    <source>
        <dbReference type="ARBA" id="ARBA00022618"/>
    </source>
</evidence>
<accession>A0A4Q4KGT0</accession>
<dbReference type="GO" id="GO:0009252">
    <property type="term" value="P:peptidoglycan biosynthetic process"/>
    <property type="evidence" value="ECO:0007669"/>
    <property type="project" value="UniProtKB-UniRule"/>
</dbReference>
<dbReference type="SUPFAM" id="SSF53623">
    <property type="entry name" value="MurD-like peptide ligases, catalytic domain"/>
    <property type="match status" value="1"/>
</dbReference>
<dbReference type="RefSeq" id="WP_130094541.1">
    <property type="nucleotide sequence ID" value="NZ_SETE01000006.1"/>
</dbReference>
<dbReference type="Gene3D" id="3.40.1190.10">
    <property type="entry name" value="Mur-like, catalytic domain"/>
    <property type="match status" value="1"/>
</dbReference>
<dbReference type="GO" id="GO:0005524">
    <property type="term" value="F:ATP binding"/>
    <property type="evidence" value="ECO:0007669"/>
    <property type="project" value="UniProtKB-UniRule"/>
</dbReference>
<feature type="domain" description="Mur ligase C-terminal" evidence="17">
    <location>
        <begin position="314"/>
        <end position="438"/>
    </location>
</feature>
<gene>
    <name evidence="14" type="primary">murC</name>
    <name evidence="19" type="ORF">ERX46_14240</name>
</gene>
<dbReference type="PANTHER" id="PTHR43445">
    <property type="entry name" value="UDP-N-ACETYLMURAMATE--L-ALANINE LIGASE-RELATED"/>
    <property type="match status" value="1"/>
</dbReference>
<sequence length="452" mass="49979">MRLNYSNIYFIGIGGIGMSALARYFNAKEIRVAGYDKTETPLTKQLYYEGIDIHYNDLGKDVKLVVGDPSSTLIVITPAVPANMEELQYLKEQGFTIKKRAEVLGNITADFTTLAVAGTHGKTTTSTLLAHVLTSTEHKCNAFLGGISANFNSNLLIETSSQIMVVEADEYDRSFHQLKPFSSIITSTDADHLDIYKSKEALVQAFEEYGNLIAPKGKLIVHHSVDVCQDLPRITYGVETKVKTDYKGSGLKMENGQFMMTVETPTKIFKNVVLGLPGIHNAENALSVIAMCESIGIKMEEIQPALESFKGVKRRFELVAQKENLIYIDDYAHHPTAINSLLDSVRLIYKDLPIHVVFQPHLFSRTQDFMNEFAASLSKADNVILLPIYPAREEPIEGVTSEALSEMMSVKSQVLSPEEALKALSKINKGVILTVGAGNIDRLVEPIAEMIL</sequence>
<dbReference type="Pfam" id="PF02875">
    <property type="entry name" value="Mur_ligase_C"/>
    <property type="match status" value="1"/>
</dbReference>
<dbReference type="PANTHER" id="PTHR43445:SF3">
    <property type="entry name" value="UDP-N-ACETYLMURAMATE--L-ALANINE LIGASE"/>
    <property type="match status" value="1"/>
</dbReference>
<keyword evidence="20" id="KW-1185">Reference proteome</keyword>
<evidence type="ECO:0000256" key="13">
    <source>
        <dbReference type="ARBA" id="ARBA00047833"/>
    </source>
</evidence>
<dbReference type="OrthoDB" id="9804126at2"/>
<evidence type="ECO:0000259" key="17">
    <source>
        <dbReference type="Pfam" id="PF02875"/>
    </source>
</evidence>
<name>A0A4Q4KGT0_9FLAO</name>
<feature type="binding site" evidence="14">
    <location>
        <begin position="118"/>
        <end position="124"/>
    </location>
    <ligand>
        <name>ATP</name>
        <dbReference type="ChEBI" id="CHEBI:30616"/>
    </ligand>
</feature>
<evidence type="ECO:0000256" key="7">
    <source>
        <dbReference type="ARBA" id="ARBA00022741"/>
    </source>
</evidence>
<evidence type="ECO:0000256" key="8">
    <source>
        <dbReference type="ARBA" id="ARBA00022840"/>
    </source>
</evidence>
<dbReference type="EC" id="6.3.2.8" evidence="3 14"/>
<keyword evidence="15" id="KW-1133">Transmembrane helix</keyword>
<evidence type="ECO:0000256" key="5">
    <source>
        <dbReference type="ARBA" id="ARBA00022598"/>
    </source>
</evidence>
<keyword evidence="12 14" id="KW-0961">Cell wall biogenesis/degradation</keyword>
<dbReference type="Gene3D" id="3.40.50.720">
    <property type="entry name" value="NAD(P)-binding Rossmann-like Domain"/>
    <property type="match status" value="1"/>
</dbReference>
<evidence type="ECO:0000256" key="9">
    <source>
        <dbReference type="ARBA" id="ARBA00022960"/>
    </source>
</evidence>
<dbReference type="SUPFAM" id="SSF53244">
    <property type="entry name" value="MurD-like peptide ligases, peptide-binding domain"/>
    <property type="match status" value="1"/>
</dbReference>
<keyword evidence="9 14" id="KW-0133">Cell shape</keyword>
<evidence type="ECO:0000256" key="15">
    <source>
        <dbReference type="SAM" id="Phobius"/>
    </source>
</evidence>
<evidence type="ECO:0000256" key="1">
    <source>
        <dbReference type="ARBA" id="ARBA00004496"/>
    </source>
</evidence>
<dbReference type="UniPathway" id="UPA00219"/>
<keyword evidence="5 14" id="KW-0436">Ligase</keyword>
<evidence type="ECO:0000313" key="19">
    <source>
        <dbReference type="EMBL" id="RYM32433.1"/>
    </source>
</evidence>
<comment type="subcellular location">
    <subcellularLocation>
        <location evidence="1 14">Cytoplasm</location>
    </subcellularLocation>
</comment>
<evidence type="ECO:0000259" key="18">
    <source>
        <dbReference type="Pfam" id="PF08245"/>
    </source>
</evidence>
<dbReference type="InterPro" id="IPR000713">
    <property type="entry name" value="Mur_ligase_N"/>
</dbReference>
<evidence type="ECO:0000256" key="11">
    <source>
        <dbReference type="ARBA" id="ARBA00023306"/>
    </source>
</evidence>
<comment type="similarity">
    <text evidence="14">Belongs to the MurCDEF family.</text>
</comment>
<evidence type="ECO:0000256" key="10">
    <source>
        <dbReference type="ARBA" id="ARBA00022984"/>
    </source>
</evidence>
<dbReference type="AlphaFoldDB" id="A0A4Q4KGT0"/>
<keyword evidence="8 14" id="KW-0067">ATP-binding</keyword>
<keyword evidence="15" id="KW-0472">Membrane</keyword>
<keyword evidence="11 14" id="KW-0131">Cell cycle</keyword>
<evidence type="ECO:0000313" key="20">
    <source>
        <dbReference type="Proteomes" id="UP000293952"/>
    </source>
</evidence>
<dbReference type="InterPro" id="IPR005758">
    <property type="entry name" value="UDP-N-AcMur_Ala_ligase_MurC"/>
</dbReference>
<dbReference type="InterPro" id="IPR050061">
    <property type="entry name" value="MurCDEF_pg_biosynth"/>
</dbReference>
<organism evidence="19 20">
    <name type="scientific">Brumimicrobium glaciale</name>
    <dbReference type="NCBI Taxonomy" id="200475"/>
    <lineage>
        <taxon>Bacteria</taxon>
        <taxon>Pseudomonadati</taxon>
        <taxon>Bacteroidota</taxon>
        <taxon>Flavobacteriia</taxon>
        <taxon>Flavobacteriales</taxon>
        <taxon>Crocinitomicaceae</taxon>
        <taxon>Brumimicrobium</taxon>
    </lineage>
</organism>
<dbReference type="HAMAP" id="MF_00046">
    <property type="entry name" value="MurC"/>
    <property type="match status" value="1"/>
</dbReference>
<dbReference type="GO" id="GO:0005737">
    <property type="term" value="C:cytoplasm"/>
    <property type="evidence" value="ECO:0007669"/>
    <property type="project" value="UniProtKB-SubCell"/>
</dbReference>